<name>A0ABY0V615_9ACTO</name>
<dbReference type="Gene3D" id="1.10.357.10">
    <property type="entry name" value="Tetracycline Repressor, domain 2"/>
    <property type="match status" value="1"/>
</dbReference>
<feature type="domain" description="HTH tetR-type" evidence="3">
    <location>
        <begin position="14"/>
        <end position="74"/>
    </location>
</feature>
<evidence type="ECO:0000313" key="4">
    <source>
        <dbReference type="EMBL" id="SDT88647.1"/>
    </source>
</evidence>
<accession>A0ABY0V615</accession>
<evidence type="ECO:0000259" key="3">
    <source>
        <dbReference type="PROSITE" id="PS50977"/>
    </source>
</evidence>
<feature type="DNA-binding region" description="H-T-H motif" evidence="2">
    <location>
        <begin position="37"/>
        <end position="56"/>
    </location>
</feature>
<dbReference type="InterPro" id="IPR001647">
    <property type="entry name" value="HTH_TetR"/>
</dbReference>
<dbReference type="Pfam" id="PF00440">
    <property type="entry name" value="TetR_N"/>
    <property type="match status" value="1"/>
</dbReference>
<protein>
    <submittedName>
        <fullName evidence="4">DNA-binding transcriptional regulator, AcrR family</fullName>
    </submittedName>
</protein>
<keyword evidence="1 2" id="KW-0238">DNA-binding</keyword>
<dbReference type="SUPFAM" id="SSF48498">
    <property type="entry name" value="Tetracyclin repressor-like, C-terminal domain"/>
    <property type="match status" value="1"/>
</dbReference>
<sequence>MVNAAMKRFQALAPEKRERIERAAIAEFAAHGYATANTNTIAERAGISVGALFRYFDTKRDIFMYVVGRAQDELRTALLAITDEGDSALTRIGALAELAVTSASTHRDLVRLYCELTATGSAEIVAESVDQLEGETFRMYRELIAEGQETGEIRTDIDSSTLAFFIDNIMMSLQYARASDYHIQRALLYVPGMSDAELASGAREFLISALQVPEGGNHK</sequence>
<organism evidence="4 5">
    <name type="scientific">Schaalia radingae</name>
    <dbReference type="NCBI Taxonomy" id="131110"/>
    <lineage>
        <taxon>Bacteria</taxon>
        <taxon>Bacillati</taxon>
        <taxon>Actinomycetota</taxon>
        <taxon>Actinomycetes</taxon>
        <taxon>Actinomycetales</taxon>
        <taxon>Actinomycetaceae</taxon>
        <taxon>Schaalia</taxon>
    </lineage>
</organism>
<dbReference type="InterPro" id="IPR009057">
    <property type="entry name" value="Homeodomain-like_sf"/>
</dbReference>
<dbReference type="PANTHER" id="PTHR30055:SF226">
    <property type="entry name" value="HTH-TYPE TRANSCRIPTIONAL REGULATOR PKSA"/>
    <property type="match status" value="1"/>
</dbReference>
<evidence type="ECO:0000313" key="5">
    <source>
        <dbReference type="Proteomes" id="UP000198976"/>
    </source>
</evidence>
<dbReference type="PRINTS" id="PR00455">
    <property type="entry name" value="HTHTETR"/>
</dbReference>
<dbReference type="InterPro" id="IPR036271">
    <property type="entry name" value="Tet_transcr_reg_TetR-rel_C_sf"/>
</dbReference>
<dbReference type="InterPro" id="IPR050109">
    <property type="entry name" value="HTH-type_TetR-like_transc_reg"/>
</dbReference>
<gene>
    <name evidence="4" type="ORF">SAMN04489714_0565</name>
</gene>
<evidence type="ECO:0000256" key="2">
    <source>
        <dbReference type="PROSITE-ProRule" id="PRU00335"/>
    </source>
</evidence>
<proteinExistence type="predicted"/>
<reference evidence="4 5" key="1">
    <citation type="submission" date="2016-10" db="EMBL/GenBank/DDBJ databases">
        <authorList>
            <person name="Varghese N."/>
            <person name="Submissions S."/>
        </authorList>
    </citation>
    <scope>NUCLEOTIDE SEQUENCE [LARGE SCALE GENOMIC DNA]</scope>
    <source>
        <strain evidence="4 5">DSM 9169</strain>
    </source>
</reference>
<dbReference type="PROSITE" id="PS50977">
    <property type="entry name" value="HTH_TETR_2"/>
    <property type="match status" value="1"/>
</dbReference>
<dbReference type="GO" id="GO:0003677">
    <property type="term" value="F:DNA binding"/>
    <property type="evidence" value="ECO:0007669"/>
    <property type="project" value="UniProtKB-KW"/>
</dbReference>
<dbReference type="PANTHER" id="PTHR30055">
    <property type="entry name" value="HTH-TYPE TRANSCRIPTIONAL REGULATOR RUTR"/>
    <property type="match status" value="1"/>
</dbReference>
<dbReference type="RefSeq" id="WP_058236269.1">
    <property type="nucleotide sequence ID" value="NZ_LT629792.1"/>
</dbReference>
<dbReference type="EMBL" id="LT629792">
    <property type="protein sequence ID" value="SDT88647.1"/>
    <property type="molecule type" value="Genomic_DNA"/>
</dbReference>
<evidence type="ECO:0000256" key="1">
    <source>
        <dbReference type="ARBA" id="ARBA00023125"/>
    </source>
</evidence>
<dbReference type="SUPFAM" id="SSF46689">
    <property type="entry name" value="Homeodomain-like"/>
    <property type="match status" value="1"/>
</dbReference>
<keyword evidence="5" id="KW-1185">Reference proteome</keyword>
<dbReference type="Proteomes" id="UP000198976">
    <property type="component" value="Chromosome I"/>
</dbReference>